<dbReference type="PANTHER" id="PTHR40661:SF3">
    <property type="entry name" value="FELS-1 PROPHAGE TRANSCRIPTIONAL REGULATOR"/>
    <property type="match status" value="1"/>
</dbReference>
<dbReference type="PROSITE" id="PS50943">
    <property type="entry name" value="HTH_CROC1"/>
    <property type="match status" value="1"/>
</dbReference>
<evidence type="ECO:0000256" key="1">
    <source>
        <dbReference type="ARBA" id="ARBA00023015"/>
    </source>
</evidence>
<comment type="caution">
    <text evidence="6">The sequence shown here is derived from an EMBL/GenBank/DDBJ whole genome shotgun (WGS) entry which is preliminary data.</text>
</comment>
<keyword evidence="3" id="KW-0804">Transcription</keyword>
<evidence type="ECO:0000256" key="2">
    <source>
        <dbReference type="ARBA" id="ARBA00023125"/>
    </source>
</evidence>
<keyword evidence="2" id="KW-0238">DNA-binding</keyword>
<reference evidence="6 7" key="1">
    <citation type="submission" date="2024-03" db="EMBL/GenBank/DDBJ databases">
        <authorList>
            <person name="Jo J.-H."/>
        </authorList>
    </citation>
    <scope>NUCLEOTIDE SEQUENCE [LARGE SCALE GENOMIC DNA]</scope>
    <source>
        <strain evidence="6 7">AS3R-12</strain>
    </source>
</reference>
<accession>A0ABU8S3Y5</accession>
<evidence type="ECO:0000256" key="4">
    <source>
        <dbReference type="SAM" id="MobiDB-lite"/>
    </source>
</evidence>
<dbReference type="PANTHER" id="PTHR40661">
    <property type="match status" value="1"/>
</dbReference>
<dbReference type="EMBL" id="JBBHJY010000001">
    <property type="protein sequence ID" value="MEJ6008656.1"/>
    <property type="molecule type" value="Genomic_DNA"/>
</dbReference>
<dbReference type="InterPro" id="IPR010982">
    <property type="entry name" value="Lambda_DNA-bd_dom_sf"/>
</dbReference>
<dbReference type="Proteomes" id="UP001379235">
    <property type="component" value="Unassembled WGS sequence"/>
</dbReference>
<dbReference type="InterPro" id="IPR036286">
    <property type="entry name" value="LexA/Signal_pep-like_sf"/>
</dbReference>
<protein>
    <submittedName>
        <fullName evidence="6">S24 family peptidase</fullName>
    </submittedName>
</protein>
<gene>
    <name evidence="6" type="ORF">WG900_01860</name>
</gene>
<dbReference type="Gene3D" id="1.10.260.40">
    <property type="entry name" value="lambda repressor-like DNA-binding domains"/>
    <property type="match status" value="1"/>
</dbReference>
<dbReference type="InterPro" id="IPR001387">
    <property type="entry name" value="Cro/C1-type_HTH"/>
</dbReference>
<keyword evidence="7" id="KW-1185">Reference proteome</keyword>
<sequence length="254" mass="28242">MAVDYNQSFRAVNRKKFRADYYHGCKVAPMFRGDRLEALLLLRGISQSELARRVGISQASIWKLTKEPAQGSKHIHKIARELGTSPEYLMGESDIEDGPTPGESRLAFRGAEPEPPPNPDLVEIDEIDLRFGMGGTYLDEHVNAEPRQFSRAWLKNFTKAAPEHLVWTIGDGDSMEPTIRSGEVILIDKSQTKPLMGDGIWAAAFGEIGIVKRLLPMPDGTVQIHSDNPLVRPQVATDGELHIIGRVIAVVRRL</sequence>
<dbReference type="CDD" id="cd00093">
    <property type="entry name" value="HTH_XRE"/>
    <property type="match status" value="1"/>
</dbReference>
<dbReference type="SUPFAM" id="SSF47413">
    <property type="entry name" value="lambda repressor-like DNA-binding domains"/>
    <property type="match status" value="1"/>
</dbReference>
<evidence type="ECO:0000259" key="5">
    <source>
        <dbReference type="PROSITE" id="PS50943"/>
    </source>
</evidence>
<dbReference type="RefSeq" id="WP_339964257.1">
    <property type="nucleotide sequence ID" value="NZ_JBBHJY010000001.1"/>
</dbReference>
<dbReference type="Gene3D" id="2.10.109.10">
    <property type="entry name" value="Umud Fragment, subunit A"/>
    <property type="match status" value="1"/>
</dbReference>
<dbReference type="InterPro" id="IPR039418">
    <property type="entry name" value="LexA-like"/>
</dbReference>
<dbReference type="Pfam" id="PF13443">
    <property type="entry name" value="HTH_26"/>
    <property type="match status" value="1"/>
</dbReference>
<dbReference type="InterPro" id="IPR015927">
    <property type="entry name" value="Peptidase_S24_S26A/B/C"/>
</dbReference>
<dbReference type="Pfam" id="PF00717">
    <property type="entry name" value="Peptidase_S24"/>
    <property type="match status" value="1"/>
</dbReference>
<dbReference type="SMART" id="SM00530">
    <property type="entry name" value="HTH_XRE"/>
    <property type="match status" value="1"/>
</dbReference>
<keyword evidence="1" id="KW-0805">Transcription regulation</keyword>
<proteinExistence type="predicted"/>
<feature type="region of interest" description="Disordered" evidence="4">
    <location>
        <begin position="89"/>
        <end position="120"/>
    </location>
</feature>
<dbReference type="CDD" id="cd06529">
    <property type="entry name" value="S24_LexA-like"/>
    <property type="match status" value="1"/>
</dbReference>
<evidence type="ECO:0000313" key="6">
    <source>
        <dbReference type="EMBL" id="MEJ6008656.1"/>
    </source>
</evidence>
<evidence type="ECO:0000313" key="7">
    <source>
        <dbReference type="Proteomes" id="UP001379235"/>
    </source>
</evidence>
<dbReference type="SUPFAM" id="SSF51306">
    <property type="entry name" value="LexA/Signal peptidase"/>
    <property type="match status" value="1"/>
</dbReference>
<feature type="domain" description="HTH cro/C1-type" evidence="5">
    <location>
        <begin position="36"/>
        <end position="89"/>
    </location>
</feature>
<organism evidence="6 7">
    <name type="scientific">Novosphingobium aquae</name>
    <dbReference type="NCBI Taxonomy" id="3133435"/>
    <lineage>
        <taxon>Bacteria</taxon>
        <taxon>Pseudomonadati</taxon>
        <taxon>Pseudomonadota</taxon>
        <taxon>Alphaproteobacteria</taxon>
        <taxon>Sphingomonadales</taxon>
        <taxon>Sphingomonadaceae</taxon>
        <taxon>Novosphingobium</taxon>
    </lineage>
</organism>
<evidence type="ECO:0000256" key="3">
    <source>
        <dbReference type="ARBA" id="ARBA00023163"/>
    </source>
</evidence>
<name>A0ABU8S3Y5_9SPHN</name>